<reference evidence="1 2" key="1">
    <citation type="journal article" date="2021" name="Front. Genet.">
        <title>Chromosome-Level Genome Assembly Reveals Significant Gene Expansion in the Toll and IMD Signaling Pathways of Dendrolimus kikuchii.</title>
        <authorList>
            <person name="Zhou J."/>
            <person name="Wu P."/>
            <person name="Xiong Z."/>
            <person name="Liu N."/>
            <person name="Zhao N."/>
            <person name="Ji M."/>
            <person name="Qiu Y."/>
            <person name="Yang B."/>
        </authorList>
    </citation>
    <scope>NUCLEOTIDE SEQUENCE [LARGE SCALE GENOMIC DNA]</scope>
    <source>
        <strain evidence="1">Ann1</strain>
    </source>
</reference>
<gene>
    <name evidence="1" type="ORF">K1T71_006414</name>
</gene>
<proteinExistence type="predicted"/>
<name>A0ACC1D0S0_9NEOP</name>
<protein>
    <submittedName>
        <fullName evidence="1">Uncharacterized protein</fullName>
    </submittedName>
</protein>
<comment type="caution">
    <text evidence="1">The sequence shown here is derived from an EMBL/GenBank/DDBJ whole genome shotgun (WGS) entry which is preliminary data.</text>
</comment>
<sequence>MSFCPKRWVVAIYLFVQIPRANFQIPVPLFPMMPASIPLAQPAIPIVIRIPNFQDLTSTTTTTTTSTERTTGQGVLVPLPMPMPFHMPYPLPVQIAPVKPPNKAVTEPPCPPCVCQPSCTPAFYSYCSPCHKKCRCQSSNKPIQSNGYAVPVPMVQAIPAPIVMVPYPPQIYKSNEGDESSSSSCSEEYRRSYRRPNNRRNKRKRLLKKRKHRFTRRNLKSMDSDSDGNFVRPVLTYVSENGNIKIKRRLSDNDAVDLLNDNDSSQENNVYETVQVATDYEIAKDDDKDLNSRELNVLETLMNDPKLLKLNDIENVLNFKKSINHKENNLRNSTDDTIRLNEENLISKLSSSSQIGNMKGSKSLQSYQDLKLQAAPKRDVFPSIADINKLFNSVNRVTPVSSKELPPIPEDIFISQPAPNKINKPIASKLKPTPKVIKQKKQPSNNLRRTNKVPKAKVPKITGSQIKNSQAVVNSNQCCNTVICYPCPMPVTFVQPPIIVPARAYFEPVIHDHPPLDVMRKIMKKQKSKHRYTDYSYDDSSGSCTDTGSDTDTSADYYGDFMHVTG</sequence>
<evidence type="ECO:0000313" key="2">
    <source>
        <dbReference type="Proteomes" id="UP000824533"/>
    </source>
</evidence>
<dbReference type="Proteomes" id="UP000824533">
    <property type="component" value="Linkage Group LG11"/>
</dbReference>
<organism evidence="1 2">
    <name type="scientific">Dendrolimus kikuchii</name>
    <dbReference type="NCBI Taxonomy" id="765133"/>
    <lineage>
        <taxon>Eukaryota</taxon>
        <taxon>Metazoa</taxon>
        <taxon>Ecdysozoa</taxon>
        <taxon>Arthropoda</taxon>
        <taxon>Hexapoda</taxon>
        <taxon>Insecta</taxon>
        <taxon>Pterygota</taxon>
        <taxon>Neoptera</taxon>
        <taxon>Endopterygota</taxon>
        <taxon>Lepidoptera</taxon>
        <taxon>Glossata</taxon>
        <taxon>Ditrysia</taxon>
        <taxon>Bombycoidea</taxon>
        <taxon>Lasiocampidae</taxon>
        <taxon>Dendrolimus</taxon>
    </lineage>
</organism>
<evidence type="ECO:0000313" key="1">
    <source>
        <dbReference type="EMBL" id="KAJ0177541.1"/>
    </source>
</evidence>
<dbReference type="EMBL" id="CM034397">
    <property type="protein sequence ID" value="KAJ0177541.1"/>
    <property type="molecule type" value="Genomic_DNA"/>
</dbReference>
<accession>A0ACC1D0S0</accession>
<keyword evidence="2" id="KW-1185">Reference proteome</keyword>